<proteinExistence type="predicted"/>
<evidence type="ECO:0000313" key="6">
    <source>
        <dbReference type="Proteomes" id="UP001151582"/>
    </source>
</evidence>
<feature type="domain" description="C2" evidence="2">
    <location>
        <begin position="659"/>
        <end position="777"/>
    </location>
</feature>
<feature type="compositionally biased region" description="Basic and acidic residues" evidence="1">
    <location>
        <begin position="24"/>
        <end position="34"/>
    </location>
</feature>
<evidence type="ECO:0000313" key="5">
    <source>
        <dbReference type="EMBL" id="KAJ1984844.1"/>
    </source>
</evidence>
<accession>A0A9W8EER1</accession>
<dbReference type="PROSITE" id="PS51259">
    <property type="entry name" value="MHD2"/>
    <property type="match status" value="1"/>
</dbReference>
<feature type="region of interest" description="Disordered" evidence="1">
    <location>
        <begin position="1"/>
        <end position="34"/>
    </location>
</feature>
<evidence type="ECO:0000259" key="3">
    <source>
        <dbReference type="PROSITE" id="PS51258"/>
    </source>
</evidence>
<name>A0A9W8EER1_9FUNG</name>
<dbReference type="InterPro" id="IPR035892">
    <property type="entry name" value="C2_domain_sf"/>
</dbReference>
<dbReference type="EMBL" id="JANBQB010000009">
    <property type="protein sequence ID" value="KAJ1984844.1"/>
    <property type="molecule type" value="Genomic_DNA"/>
</dbReference>
<dbReference type="OrthoDB" id="2015333at2759"/>
<dbReference type="Proteomes" id="UP001151582">
    <property type="component" value="Unassembled WGS sequence"/>
</dbReference>
<feature type="compositionally biased region" description="Low complexity" evidence="1">
    <location>
        <begin position="1208"/>
        <end position="1232"/>
    </location>
</feature>
<feature type="domain" description="MHD2" evidence="4">
    <location>
        <begin position="918"/>
        <end position="1038"/>
    </location>
</feature>
<gene>
    <name evidence="5" type="ORF">H4R34_000383</name>
</gene>
<dbReference type="Pfam" id="PF06292">
    <property type="entry name" value="MUN"/>
    <property type="match status" value="1"/>
</dbReference>
<dbReference type="SUPFAM" id="SSF49562">
    <property type="entry name" value="C2 domain (Calcium/lipid-binding domain, CaLB)"/>
    <property type="match status" value="1"/>
</dbReference>
<reference evidence="5" key="1">
    <citation type="submission" date="2022-07" db="EMBL/GenBank/DDBJ databases">
        <title>Phylogenomic reconstructions and comparative analyses of Kickxellomycotina fungi.</title>
        <authorList>
            <person name="Reynolds N.K."/>
            <person name="Stajich J.E."/>
            <person name="Barry K."/>
            <person name="Grigoriev I.V."/>
            <person name="Crous P."/>
            <person name="Smith M.E."/>
        </authorList>
    </citation>
    <scope>NUCLEOTIDE SEQUENCE</scope>
    <source>
        <strain evidence="5">RSA 567</strain>
    </source>
</reference>
<evidence type="ECO:0000256" key="1">
    <source>
        <dbReference type="SAM" id="MobiDB-lite"/>
    </source>
</evidence>
<dbReference type="PANTHER" id="PTHR47263">
    <property type="entry name" value="ADENYLATE CYCLASE ACTIVATION PROTEIN GIT1"/>
    <property type="match status" value="1"/>
</dbReference>
<evidence type="ECO:0008006" key="7">
    <source>
        <dbReference type="Google" id="ProtNLM"/>
    </source>
</evidence>
<feature type="region of interest" description="Disordered" evidence="1">
    <location>
        <begin position="1105"/>
        <end position="1124"/>
    </location>
</feature>
<dbReference type="AlphaFoldDB" id="A0A9W8EER1"/>
<dbReference type="InterPro" id="IPR000008">
    <property type="entry name" value="C2_dom"/>
</dbReference>
<evidence type="ECO:0000259" key="2">
    <source>
        <dbReference type="PROSITE" id="PS50004"/>
    </source>
</evidence>
<dbReference type="InterPro" id="IPR014770">
    <property type="entry name" value="Munc13_1"/>
</dbReference>
<sequence length="1259" mass="141251">MTVGVLTLPAKGRSLPSPSAQSHETNRSETDKHAHSVINAQLEKELTTFIALLRMTITSECSSHPSVPAILERLNDTTDMNLFDVPEANDTQLYRRIGPLAKHVHQLFLVPTDVHQETLAELLPECSEENAASDLRFLLDLINQDVVYGLKRTAFASEADRLAYKDRENQAIAHILEGMRYSNYRYSTVRKTEWDPRRKAKLVFVPRKPRRCYLELLGRCVYRDIGLQYEAPVPPLGHPELLEASRVLLQECAKFWRILPPAHAITRLKVTMDMVLSREIPESYLFEALQELSTVHAAPDTIWVEPDTDGCRAIFQDMVSWIAEDIAQFVMNMEDSRDMRTLFAFRLLGTLAAHPVFQVVTATQRSAIVHEIADYAQKAALARYHKLHDLASTEYPASELLPLTYLATLVDQDSHRLNAIFPSVELDAEHTINIAAVTLERILKCLQLEVQNIIHSPQEPVVDLTKALDIYDAIYDLDRRAHAIAGFSLLQDELTVWLRRTLLQWVDNVEAMTPQWITNALQVETSQLAEGQFPYSSSVIDVSDILFGQIELLQRIQWPDPALKADVLRRFSRALVHFLTGYCHAAEHKFLDTLMWMTLGSTQSLSSQFLKRVGAIVAQATEEAQPVYFSIDSCVALNNLHLVEANVNRMYDALGVEEHLENPHRQSMLSPPGPPRYLISFHVVHAQGFSIDKAHPHPFVGFMTLPDKTALGRTRPSFIGTDPRWDEYVEFTMPSQTVNVLIAVQDMDDASGREQVYAFSSWTLDPAVCTTEVTRDLTLDLVPTGRLTLRVTVDQERDSTQFYFGKVFRTMQLTQSSLSRMIIQQMTPYMRQCLSRRALLQAVEAVKSPEDQTSASHRVTSGLNAWLKRNSLLTEKPKPQPGSTVSAAGLAMAAQASSDTLSDTASMSPSEVQATVCDQLLEPVTTYLNKNLAILFQNLHPGVSKDVVVKIWREMLFIFEDLLLPAAYSCNDKRQLQPLPPAHVDLIYTCLERLKQFFNGDDAANVSLMGRLESRHYYELLKVQEYYHLNTDDLVDLYISFKQRDELPEMQAKQHQLNRRKSVWAYGNRRRRRRLHHEAKAVTNETDLLLRILQLRGDQDAALNLSSTPVNGQPPPTATNSNGADVGALNQSFATTSLSPKETRSAVNSFRASFLSSIGYQNPDFFPATASRPSLTLPLTPGMPDTKLLESQQQPYTSLPGPLPLTPAPTNHDPVPTLTTTTTTPGTVGLGPESESSNGVGGWTGLKTAFTKFISPGAQ</sequence>
<keyword evidence="6" id="KW-1185">Reference proteome</keyword>
<organism evidence="5 6">
    <name type="scientific">Dimargaris verticillata</name>
    <dbReference type="NCBI Taxonomy" id="2761393"/>
    <lineage>
        <taxon>Eukaryota</taxon>
        <taxon>Fungi</taxon>
        <taxon>Fungi incertae sedis</taxon>
        <taxon>Zoopagomycota</taxon>
        <taxon>Kickxellomycotina</taxon>
        <taxon>Dimargaritomycetes</taxon>
        <taxon>Dimargaritales</taxon>
        <taxon>Dimargaritaceae</taxon>
        <taxon>Dimargaris</taxon>
    </lineage>
</organism>
<dbReference type="PROSITE" id="PS50004">
    <property type="entry name" value="C2"/>
    <property type="match status" value="1"/>
</dbReference>
<dbReference type="PROSITE" id="PS51258">
    <property type="entry name" value="MHD1"/>
    <property type="match status" value="1"/>
</dbReference>
<feature type="domain" description="MHD1" evidence="3">
    <location>
        <begin position="462"/>
        <end position="586"/>
    </location>
</feature>
<dbReference type="Gene3D" id="1.10.357.50">
    <property type="match status" value="1"/>
</dbReference>
<dbReference type="PANTHER" id="PTHR47263:SF1">
    <property type="entry name" value="C2 DOMAIN PROTEIN (AFU_ORTHOLOGUE AFUA_7G02350)"/>
    <property type="match status" value="1"/>
</dbReference>
<comment type="caution">
    <text evidence="5">The sequence shown here is derived from an EMBL/GenBank/DDBJ whole genome shotgun (WGS) entry which is preliminary data.</text>
</comment>
<protein>
    <recommendedName>
        <fullName evidence="7">C2 domain-containing protein</fullName>
    </recommendedName>
</protein>
<dbReference type="InterPro" id="IPR014772">
    <property type="entry name" value="Munc13_dom-2"/>
</dbReference>
<dbReference type="Gene3D" id="1.20.58.1100">
    <property type="match status" value="1"/>
</dbReference>
<dbReference type="InterPro" id="IPR010439">
    <property type="entry name" value="MUN_dom"/>
</dbReference>
<dbReference type="InterPro" id="IPR052811">
    <property type="entry name" value="Glucose_resp_signaling"/>
</dbReference>
<evidence type="ECO:0000259" key="4">
    <source>
        <dbReference type="PROSITE" id="PS51259"/>
    </source>
</evidence>
<feature type="region of interest" description="Disordered" evidence="1">
    <location>
        <begin position="1192"/>
        <end position="1242"/>
    </location>
</feature>